<evidence type="ECO:0000256" key="3">
    <source>
        <dbReference type="ARBA" id="ARBA00022827"/>
    </source>
</evidence>
<dbReference type="Gene3D" id="3.50.50.60">
    <property type="entry name" value="FAD/NAD(P)-binding domain"/>
    <property type="match status" value="2"/>
</dbReference>
<evidence type="ECO:0000259" key="5">
    <source>
        <dbReference type="Pfam" id="PF00890"/>
    </source>
</evidence>
<proteinExistence type="predicted"/>
<keyword evidence="2" id="KW-0285">Flavoprotein</keyword>
<dbReference type="InterPro" id="IPR036188">
    <property type="entry name" value="FAD/NAD-bd_sf"/>
</dbReference>
<evidence type="ECO:0000256" key="1">
    <source>
        <dbReference type="ARBA" id="ARBA00001974"/>
    </source>
</evidence>
<dbReference type="AlphaFoldDB" id="W6JUA6"/>
<name>W6JUA6_9MICO</name>
<evidence type="ECO:0000256" key="4">
    <source>
        <dbReference type="ARBA" id="ARBA00023002"/>
    </source>
</evidence>
<organism evidence="6 7">
    <name type="scientific">Nostocoides australiense Ben110</name>
    <dbReference type="NCBI Taxonomy" id="1193182"/>
    <lineage>
        <taxon>Bacteria</taxon>
        <taxon>Bacillati</taxon>
        <taxon>Actinomycetota</taxon>
        <taxon>Actinomycetes</taxon>
        <taxon>Micrococcales</taxon>
        <taxon>Intrasporangiaceae</taxon>
        <taxon>Nostocoides</taxon>
    </lineage>
</organism>
<evidence type="ECO:0000313" key="7">
    <source>
        <dbReference type="Proteomes" id="UP000035763"/>
    </source>
</evidence>
<comment type="cofactor">
    <cofactor evidence="1">
        <name>FAD</name>
        <dbReference type="ChEBI" id="CHEBI:57692"/>
    </cofactor>
</comment>
<protein>
    <submittedName>
        <fullName evidence="6">3-oxosteroid 1-dehydrogenase</fullName>
        <ecNumber evidence="6">1.3.99.4</ecNumber>
    </submittedName>
</protein>
<dbReference type="Proteomes" id="UP000035763">
    <property type="component" value="Unassembled WGS sequence"/>
</dbReference>
<dbReference type="GO" id="GO:0047571">
    <property type="term" value="F:3-oxosteroid 1-dehydrogenase activity"/>
    <property type="evidence" value="ECO:0007669"/>
    <property type="project" value="UniProtKB-EC"/>
</dbReference>
<keyword evidence="4 6" id="KW-0560">Oxidoreductase</keyword>
<sequence length="565" mass="60013">MSVTWHGTYDLVVAGTGAAAFAAAVTAADEGMTVLMLESTDRWGGSTAMSGGGLWLPNNPLMQRDRAGDSREEALTYLDATVGDAGPGASRHRKEAFVDGVGSFVSLAERLGMRFARAAAYPDYYPERPSGKIGRAIEHEPFDRRRIGQWWASSRGQDGVPLPVKTDDFWLLSRAWSSPDGMTRGARVVARIAGSAARGHKKVGMGAALACSFLEIAIAQGTPVWLSSPVQDLIVEDDRVVGVRTIKDGKEIHVRATRGVVLGAGGFDHNAELRRRYQGVDGTASSGSSGNVGSTIALAERVGAALDLMDDAWWGGSIPPSGPDKSAAFLVSERSMPHSIIVDGAGRRFANESESYVDLGHHMLEHSREVTGRYWMITDARHARKYLRSYALDPRENKARSAAGIAHSAHTIHDLADLTGLDPTALAETVERFNANARTGIDHDFGRGNSAYDRYYGDPLSSPNPNLGTIEKAPFAAVEIVAGDLGTKGGIVTDGHARALRANGTVIEGLYAAGNCSASVMGRTYPGPGSTLGPAAVFGHLAARHAAAQGWAPDDTQDVDRSRVE</sequence>
<keyword evidence="3" id="KW-0274">FAD</keyword>
<feature type="domain" description="FAD-dependent oxidoreductase 2 FAD-binding" evidence="5">
    <location>
        <begin position="10"/>
        <end position="532"/>
    </location>
</feature>
<dbReference type="RefSeq" id="WP_048697214.1">
    <property type="nucleotide sequence ID" value="NZ_HG764815.1"/>
</dbReference>
<dbReference type="GO" id="GO:0008202">
    <property type="term" value="P:steroid metabolic process"/>
    <property type="evidence" value="ECO:0007669"/>
    <property type="project" value="UniProtKB-ARBA"/>
</dbReference>
<reference evidence="6 7" key="1">
    <citation type="journal article" date="2013" name="ISME J.">
        <title>A metabolic model for members of the genus Tetrasphaera involved in enhanced biological phosphorus removal.</title>
        <authorList>
            <person name="Kristiansen R."/>
            <person name="Nguyen H.T.T."/>
            <person name="Saunders A.M."/>
            <person name="Nielsen J.L."/>
            <person name="Wimmer R."/>
            <person name="Le V.Q."/>
            <person name="McIlroy S.J."/>
            <person name="Petrovski S."/>
            <person name="Seviour R.J."/>
            <person name="Calteau A."/>
            <person name="Nielsen K.L."/>
            <person name="Nielsen P.H."/>
        </authorList>
    </citation>
    <scope>NUCLEOTIDE SEQUENCE [LARGE SCALE GENOMIC DNA]</scope>
    <source>
        <strain evidence="6 7">Ben110</strain>
    </source>
</reference>
<dbReference type="InterPro" id="IPR050315">
    <property type="entry name" value="FAD-oxidoreductase_2"/>
</dbReference>
<keyword evidence="7" id="KW-1185">Reference proteome</keyword>
<dbReference type="PANTHER" id="PTHR43400">
    <property type="entry name" value="FUMARATE REDUCTASE"/>
    <property type="match status" value="1"/>
</dbReference>
<dbReference type="InterPro" id="IPR003953">
    <property type="entry name" value="FAD-dep_OxRdtase_2_FAD-bd"/>
</dbReference>
<evidence type="ECO:0000256" key="2">
    <source>
        <dbReference type="ARBA" id="ARBA00022630"/>
    </source>
</evidence>
<dbReference type="OrthoDB" id="9813348at2"/>
<dbReference type="EC" id="1.3.99.4" evidence="6"/>
<gene>
    <name evidence="6" type="primary">ksdD</name>
    <name evidence="6" type="ORF">BN11_1350016</name>
</gene>
<dbReference type="SUPFAM" id="SSF51905">
    <property type="entry name" value="FAD/NAD(P)-binding domain"/>
    <property type="match status" value="1"/>
</dbReference>
<dbReference type="SUPFAM" id="SSF56425">
    <property type="entry name" value="Succinate dehydrogenase/fumarate reductase flavoprotein, catalytic domain"/>
    <property type="match status" value="1"/>
</dbReference>
<comment type="caution">
    <text evidence="6">The sequence shown here is derived from an EMBL/GenBank/DDBJ whole genome shotgun (WGS) entry which is preliminary data.</text>
</comment>
<dbReference type="STRING" id="1193182.BN11_1350016"/>
<accession>W6JUA6</accession>
<evidence type="ECO:0000313" key="6">
    <source>
        <dbReference type="EMBL" id="CCH72111.1"/>
    </source>
</evidence>
<dbReference type="InterPro" id="IPR027477">
    <property type="entry name" value="Succ_DH/fumarate_Rdtase_cat_sf"/>
</dbReference>
<dbReference type="PANTHER" id="PTHR43400:SF10">
    <property type="entry name" value="3-OXOSTEROID 1-DEHYDROGENASE"/>
    <property type="match status" value="1"/>
</dbReference>
<dbReference type="EMBL" id="CAJA01000041">
    <property type="protein sequence ID" value="CCH72111.1"/>
    <property type="molecule type" value="Genomic_DNA"/>
</dbReference>
<dbReference type="Pfam" id="PF00890">
    <property type="entry name" value="FAD_binding_2"/>
    <property type="match status" value="1"/>
</dbReference>